<feature type="transmembrane region" description="Helical" evidence="1">
    <location>
        <begin position="354"/>
        <end position="378"/>
    </location>
</feature>
<dbReference type="OrthoDB" id="2014935at2"/>
<evidence type="ECO:0000313" key="2">
    <source>
        <dbReference type="EMBL" id="KRO10829.1"/>
    </source>
</evidence>
<feature type="transmembrane region" description="Helical" evidence="1">
    <location>
        <begin position="90"/>
        <end position="110"/>
    </location>
</feature>
<protein>
    <submittedName>
        <fullName evidence="2">Abc transporter, permease protein</fullName>
    </submittedName>
</protein>
<dbReference type="PATRIC" id="fig|942150.3.peg.2623"/>
<dbReference type="Proteomes" id="UP000051783">
    <property type="component" value="Unassembled WGS sequence"/>
</dbReference>
<keyword evidence="3" id="KW-1185">Reference proteome</keyword>
<keyword evidence="1" id="KW-1133">Transmembrane helix</keyword>
<accession>A0A0R2MG98</accession>
<feature type="transmembrane region" description="Helical" evidence="1">
    <location>
        <begin position="469"/>
        <end position="488"/>
    </location>
</feature>
<feature type="transmembrane region" description="Helical" evidence="1">
    <location>
        <begin position="399"/>
        <end position="425"/>
    </location>
</feature>
<keyword evidence="1" id="KW-0812">Transmembrane</keyword>
<evidence type="ECO:0000313" key="3">
    <source>
        <dbReference type="Proteomes" id="UP000051783"/>
    </source>
</evidence>
<sequence length="541" mass="59443">MVMNLTQLFQRTGLLIRFNLKRDWVKLVLWIVIMASLLTAVAAKFDTIYSDQTAINEIIKTLKTPAMVSLFGAFTAQHPYTTAKVFATEMVVFMALFMVIMNIMIGVAATRGDEDDGLLELIRAHAVGRGAPLLAGAVELTLLNGLIGLLFSLGLQVAGMPGADTTGNWLIGLALAALGWAFGMLTLVVAQLANNASGATMLSYAILGVMYVVRMSTDVSHPKLTWWIPFGWIEKISAYQANHWLPVIAYVLFGLVCLVLALGLSLQRDLGAGLITVRQGRQRASRWLRGPVSLLWRQSRGVIIAWIIGNLILGVAYGSVFNTIGDLAKSNPMIKQLLGATALASANRLIVKNFIAILAVVMVIVALIAAVQLMLKLVSDENKGYLHQISATATSRWHVWASYTGWAMLTSIVVLFAGLGGMYLMGAADMKDPISWLTYWHVFLAYVPAMLVMIAFASLLTGWLPKWRYLAWAWVAYAFFSLYLGNLIDLPKWAKHLTPLGFVNKVPLKAVVWSTNWWCLALTVLILVVAAIGYRRRDLAQ</sequence>
<feature type="transmembrane region" description="Helical" evidence="1">
    <location>
        <begin position="303"/>
        <end position="324"/>
    </location>
</feature>
<feature type="transmembrane region" description="Helical" evidence="1">
    <location>
        <begin position="196"/>
        <end position="213"/>
    </location>
</feature>
<proteinExistence type="predicted"/>
<reference evidence="2 3" key="1">
    <citation type="journal article" date="2015" name="Genome Announc.">
        <title>Expanding the biotechnology potential of lactobacilli through comparative genomics of 213 strains and associated genera.</title>
        <authorList>
            <person name="Sun Z."/>
            <person name="Harris H.M."/>
            <person name="McCann A."/>
            <person name="Guo C."/>
            <person name="Argimon S."/>
            <person name="Zhang W."/>
            <person name="Yang X."/>
            <person name="Jeffery I.B."/>
            <person name="Cooney J.C."/>
            <person name="Kagawa T.F."/>
            <person name="Liu W."/>
            <person name="Song Y."/>
            <person name="Salvetti E."/>
            <person name="Wrobel A."/>
            <person name="Rasinkangas P."/>
            <person name="Parkhill J."/>
            <person name="Rea M.C."/>
            <person name="O'Sullivan O."/>
            <person name="Ritari J."/>
            <person name="Douillard F.P."/>
            <person name="Paul Ross R."/>
            <person name="Yang R."/>
            <person name="Briner A.E."/>
            <person name="Felis G.E."/>
            <person name="de Vos W.M."/>
            <person name="Barrangou R."/>
            <person name="Klaenhammer T.R."/>
            <person name="Caufield P.W."/>
            <person name="Cui Y."/>
            <person name="Zhang H."/>
            <person name="O'Toole P.W."/>
        </authorList>
    </citation>
    <scope>NUCLEOTIDE SEQUENCE [LARGE SCALE GENOMIC DNA]</scope>
    <source>
        <strain evidence="2 3">LMG 26013</strain>
    </source>
</reference>
<evidence type="ECO:0000256" key="1">
    <source>
        <dbReference type="SAM" id="Phobius"/>
    </source>
</evidence>
<feature type="transmembrane region" description="Helical" evidence="1">
    <location>
        <begin position="437"/>
        <end position="457"/>
    </location>
</feature>
<dbReference type="EMBL" id="JQCL01000057">
    <property type="protein sequence ID" value="KRO10829.1"/>
    <property type="molecule type" value="Genomic_DNA"/>
</dbReference>
<dbReference type="AlphaFoldDB" id="A0A0R2MG98"/>
<organism evidence="2 3">
    <name type="scientific">Lactiplantibacillus xiangfangensis</name>
    <dbReference type="NCBI Taxonomy" id="942150"/>
    <lineage>
        <taxon>Bacteria</taxon>
        <taxon>Bacillati</taxon>
        <taxon>Bacillota</taxon>
        <taxon>Bacilli</taxon>
        <taxon>Lactobacillales</taxon>
        <taxon>Lactobacillaceae</taxon>
        <taxon>Lactiplantibacillus</taxon>
    </lineage>
</organism>
<gene>
    <name evidence="2" type="ORF">IV64_GL002516</name>
</gene>
<feature type="transmembrane region" description="Helical" evidence="1">
    <location>
        <begin position="247"/>
        <end position="266"/>
    </location>
</feature>
<keyword evidence="1" id="KW-0472">Membrane</keyword>
<dbReference type="STRING" id="942150.IV64_GL002516"/>
<name>A0A0R2MG98_9LACO</name>
<feature type="transmembrane region" description="Helical" evidence="1">
    <location>
        <begin position="131"/>
        <end position="157"/>
    </location>
</feature>
<feature type="transmembrane region" description="Helical" evidence="1">
    <location>
        <begin position="515"/>
        <end position="534"/>
    </location>
</feature>
<feature type="transmembrane region" description="Helical" evidence="1">
    <location>
        <begin position="169"/>
        <end position="189"/>
    </location>
</feature>
<feature type="transmembrane region" description="Helical" evidence="1">
    <location>
        <begin position="24"/>
        <end position="43"/>
    </location>
</feature>
<comment type="caution">
    <text evidence="2">The sequence shown here is derived from an EMBL/GenBank/DDBJ whole genome shotgun (WGS) entry which is preliminary data.</text>
</comment>
<dbReference type="RefSeq" id="WP_057706219.1">
    <property type="nucleotide sequence ID" value="NZ_JQCL01000057.1"/>
</dbReference>